<dbReference type="EMBL" id="AAOW01000003">
    <property type="protein sequence ID" value="EAR62290.1"/>
    <property type="molecule type" value="Genomic_DNA"/>
</dbReference>
<evidence type="ECO:0000256" key="1">
    <source>
        <dbReference type="SAM" id="Phobius"/>
    </source>
</evidence>
<accession>A0A7U8GTM3</accession>
<protein>
    <recommendedName>
        <fullName evidence="2">Serine aminopeptidase S33 domain-containing protein</fullName>
    </recommendedName>
</protein>
<feature type="transmembrane region" description="Helical" evidence="1">
    <location>
        <begin position="6"/>
        <end position="26"/>
    </location>
</feature>
<feature type="domain" description="Serine aminopeptidase S33" evidence="2">
    <location>
        <begin position="85"/>
        <end position="167"/>
    </location>
</feature>
<dbReference type="Pfam" id="PF12146">
    <property type="entry name" value="Hydrolase_4"/>
    <property type="match status" value="1"/>
</dbReference>
<evidence type="ECO:0000313" key="4">
    <source>
        <dbReference type="Proteomes" id="UP000002171"/>
    </source>
</evidence>
<dbReference type="PANTHER" id="PTHR12277">
    <property type="entry name" value="ALPHA/BETA HYDROLASE DOMAIN-CONTAINING PROTEIN"/>
    <property type="match status" value="1"/>
</dbReference>
<keyword evidence="4" id="KW-1185">Reference proteome</keyword>
<reference evidence="3 4" key="1">
    <citation type="submission" date="2006-02" db="EMBL/GenBank/DDBJ databases">
        <authorList>
            <person name="Pinhassi J."/>
            <person name="Pedros-Alio C."/>
            <person name="Ferriera S."/>
            <person name="Johnson J."/>
            <person name="Kravitz S."/>
            <person name="Halpern A."/>
            <person name="Remington K."/>
            <person name="Beeson K."/>
            <person name="Tran B."/>
            <person name="Rogers Y.-H."/>
            <person name="Friedman R."/>
            <person name="Venter J.C."/>
        </authorList>
    </citation>
    <scope>NUCLEOTIDE SEQUENCE [LARGE SCALE GENOMIC DNA]</scope>
    <source>
        <strain evidence="3 4">MED92</strain>
    </source>
</reference>
<organism evidence="3 4">
    <name type="scientific">Neptuniibacter caesariensis</name>
    <dbReference type="NCBI Taxonomy" id="207954"/>
    <lineage>
        <taxon>Bacteria</taxon>
        <taxon>Pseudomonadati</taxon>
        <taxon>Pseudomonadota</taxon>
        <taxon>Gammaproteobacteria</taxon>
        <taxon>Oceanospirillales</taxon>
        <taxon>Oceanospirillaceae</taxon>
        <taxon>Neptuniibacter</taxon>
    </lineage>
</organism>
<dbReference type="InterPro" id="IPR029058">
    <property type="entry name" value="AB_hydrolase_fold"/>
</dbReference>
<dbReference type="SUPFAM" id="SSF53474">
    <property type="entry name" value="alpha/beta-Hydrolases"/>
    <property type="match status" value="1"/>
</dbReference>
<gene>
    <name evidence="3" type="ORF">MED92_14673</name>
</gene>
<dbReference type="OrthoDB" id="9798884at2"/>
<keyword evidence="1" id="KW-1133">Transmembrane helix</keyword>
<dbReference type="RefSeq" id="WP_007020600.1">
    <property type="nucleotide sequence ID" value="NZ_CH724125.1"/>
</dbReference>
<dbReference type="InterPro" id="IPR022742">
    <property type="entry name" value="Hydrolase_4"/>
</dbReference>
<name>A0A7U8GTM3_NEPCE</name>
<proteinExistence type="predicted"/>
<dbReference type="Proteomes" id="UP000002171">
    <property type="component" value="Unassembled WGS sequence"/>
</dbReference>
<evidence type="ECO:0000313" key="3">
    <source>
        <dbReference type="EMBL" id="EAR62290.1"/>
    </source>
</evidence>
<comment type="caution">
    <text evidence="3">The sequence shown here is derived from an EMBL/GenBank/DDBJ whole genome shotgun (WGS) entry which is preliminary data.</text>
</comment>
<dbReference type="PANTHER" id="PTHR12277:SF81">
    <property type="entry name" value="PROTEIN ABHD13"/>
    <property type="match status" value="1"/>
</dbReference>
<keyword evidence="1" id="KW-0812">Transmembrane</keyword>
<dbReference type="AlphaFoldDB" id="A0A7U8GTM3"/>
<keyword evidence="1" id="KW-0472">Membrane</keyword>
<sequence>MKKAGLKFLALSCTGYFLLCAFLYFYQDNLLYFPKDREVANPENTYLLKTDVGNTVVTTEVRNQRKALIYFGGNAEDVSKRLEDFKQTFPNHSLYLLHYRGYGGSDGNPREESIYQDAQALYERVQKDHTEIVLMGRSLGTGIATRLAAEKAIENLILVTPYTSIEDLASERYWGVPVSLLLKDKYLSWQYAQLVKADTAVFLAEQDQVIAPANTLKLLEYFKPGVATLYRFEDKDHRTVATNPKYFELLKELTQAKDLEASR</sequence>
<evidence type="ECO:0000259" key="2">
    <source>
        <dbReference type="Pfam" id="PF12146"/>
    </source>
</evidence>
<dbReference type="Gene3D" id="3.40.50.1820">
    <property type="entry name" value="alpha/beta hydrolase"/>
    <property type="match status" value="1"/>
</dbReference>